<evidence type="ECO:0000313" key="10">
    <source>
        <dbReference type="Proteomes" id="UP001344658"/>
    </source>
</evidence>
<feature type="domain" description="Fibronectin type-III" evidence="8">
    <location>
        <begin position="520"/>
        <end position="607"/>
    </location>
</feature>
<dbReference type="InterPro" id="IPR035992">
    <property type="entry name" value="Ricin_B-like_lectins"/>
</dbReference>
<evidence type="ECO:0000259" key="8">
    <source>
        <dbReference type="PROSITE" id="PS50853"/>
    </source>
</evidence>
<dbReference type="InterPro" id="IPR001139">
    <property type="entry name" value="Glyco_hydro_30"/>
</dbReference>
<dbReference type="SMART" id="SM00060">
    <property type="entry name" value="FN3"/>
    <property type="match status" value="1"/>
</dbReference>
<dbReference type="PANTHER" id="PTHR11069">
    <property type="entry name" value="GLUCOSYLCERAMIDASE"/>
    <property type="match status" value="1"/>
</dbReference>
<dbReference type="SUPFAM" id="SSF50370">
    <property type="entry name" value="Ricin B-like lectins"/>
    <property type="match status" value="1"/>
</dbReference>
<dbReference type="InterPro" id="IPR033453">
    <property type="entry name" value="Glyco_hydro_30_TIM-barrel"/>
</dbReference>
<dbReference type="PANTHER" id="PTHR11069:SF23">
    <property type="entry name" value="LYSOSOMAL ACID GLUCOSYLCERAMIDASE"/>
    <property type="match status" value="1"/>
</dbReference>
<dbReference type="PROSITE" id="PS50231">
    <property type="entry name" value="RICIN_B_LECTIN"/>
    <property type="match status" value="1"/>
</dbReference>
<name>A0ABU7PKJ0_9ACTN</name>
<keyword evidence="10" id="KW-1185">Reference proteome</keyword>
<dbReference type="InterPro" id="IPR017853">
    <property type="entry name" value="GH"/>
</dbReference>
<keyword evidence="3 6" id="KW-0378">Hydrolase</keyword>
<dbReference type="PROSITE" id="PS51318">
    <property type="entry name" value="TAT"/>
    <property type="match status" value="1"/>
</dbReference>
<dbReference type="Pfam" id="PF17189">
    <property type="entry name" value="Glyco_hydro_30C"/>
    <property type="match status" value="1"/>
</dbReference>
<dbReference type="InterPro" id="IPR013783">
    <property type="entry name" value="Ig-like_fold"/>
</dbReference>
<dbReference type="InterPro" id="IPR006311">
    <property type="entry name" value="TAT_signal"/>
</dbReference>
<dbReference type="InterPro" id="IPR036116">
    <property type="entry name" value="FN3_sf"/>
</dbReference>
<dbReference type="Gene3D" id="3.20.20.80">
    <property type="entry name" value="Glycosidases"/>
    <property type="match status" value="1"/>
</dbReference>
<comment type="similarity">
    <text evidence="1 6">Belongs to the glycosyl hydrolase 30 family.</text>
</comment>
<evidence type="ECO:0000256" key="7">
    <source>
        <dbReference type="SAM" id="SignalP"/>
    </source>
</evidence>
<dbReference type="PRINTS" id="PR00843">
    <property type="entry name" value="GLHYDRLASE30"/>
</dbReference>
<keyword evidence="4 6" id="KW-0326">Glycosidase</keyword>
<dbReference type="InterPro" id="IPR000772">
    <property type="entry name" value="Ricin_B_lectin"/>
</dbReference>
<sequence length="761" mass="78770">MHPQHQRHRHAFTWRRKLIALAAGTASLAALGLSGAFASSAQAANGPTISAWITTPDRAQLLTPGQTTTLGTGTSQSHTITVDPSQTYQSVDGFGASITDSSASLLAGLPSAQRDSVMASIFSPTSGIGMSMLRQPLGSSDFVNGPFYTYDDLPSGQSDPTLAHFSIAHDQARIIPLIKQAISLNPKLKVVVAPWGAPAWMKDSNSIVGGHILPQYYQAYATYLFKSVQAYAAAGVPVYAMSVENEPQNRIPLGYPATDVPVAAETAIINSLGPQLQAGGLGAVKIMAYDHNWAEHPNDTAAAGQLGEAPEPNYAGDILNSSAAQYIAGDAFHCYYGDAGAQTAIHDQFPNKDIWFTECSGSHDAGQPLSQYFSDTLNWQAANVTIPALQNWARSVLLWNLALDSNGSPHNQGCGTCTGTVAVDGTTVTYNAEYYLTGHLSRFIQPGAVHIGSNNAGDLHNVAFKNPDGTIALVVDNIGGGTQTFGIASGGQHADYTLPPHALATFTWTPGGGGGADTTAPSAPSNLTATASSTSVALNWSASTDNVGVTGYQVFRGSTQVGTATGTSYTDSGLSASTSYAYTVKAVDAAGNVSGASNTATVTTGSGGGGSTGPVDSSKWYTVKNTNSGKCVDDADGSTGNGAAVQQWACQAGNANQQWQFQPTDSGFYKVVGRNSTSAAWDVTGGPGAGDGAKIQLWAYGSGTNQQWKPVAGANGTYTLTPRSNTGECLDVTDVSTSDGARLQQWTCTGGPAQSFTLTPQ</sequence>
<keyword evidence="5" id="KW-0624">Polysaccharide degradation</keyword>
<dbReference type="Pfam" id="PF00041">
    <property type="entry name" value="fn3"/>
    <property type="match status" value="1"/>
</dbReference>
<evidence type="ECO:0000313" key="9">
    <source>
        <dbReference type="EMBL" id="MEE4546351.1"/>
    </source>
</evidence>
<reference evidence="9 10" key="1">
    <citation type="submission" date="2023-12" db="EMBL/GenBank/DDBJ databases">
        <title>Streptomyces sp. V4-01.</title>
        <authorList>
            <person name="Somphong A."/>
            <person name="Phongsopitanun W."/>
        </authorList>
    </citation>
    <scope>NUCLEOTIDE SEQUENCE [LARGE SCALE GENOMIC DNA]</scope>
    <source>
        <strain evidence="9 10">V4-01</strain>
    </source>
</reference>
<dbReference type="SUPFAM" id="SSF51445">
    <property type="entry name" value="(Trans)glycosidases"/>
    <property type="match status" value="1"/>
</dbReference>
<evidence type="ECO:0000256" key="3">
    <source>
        <dbReference type="ARBA" id="ARBA00022801"/>
    </source>
</evidence>
<dbReference type="Gene3D" id="2.60.40.1180">
    <property type="entry name" value="Golgi alpha-mannosidase II"/>
    <property type="match status" value="1"/>
</dbReference>
<protein>
    <submittedName>
        <fullName evidence="9">RICIN domain-containing protein</fullName>
    </submittedName>
</protein>
<evidence type="ECO:0000256" key="6">
    <source>
        <dbReference type="RuleBase" id="RU361188"/>
    </source>
</evidence>
<organism evidence="9 10">
    <name type="scientific">Actinacidiphila polyblastidii</name>
    <dbReference type="NCBI Taxonomy" id="3110430"/>
    <lineage>
        <taxon>Bacteria</taxon>
        <taxon>Bacillati</taxon>
        <taxon>Actinomycetota</taxon>
        <taxon>Actinomycetes</taxon>
        <taxon>Kitasatosporales</taxon>
        <taxon>Streptomycetaceae</taxon>
        <taxon>Actinacidiphila</taxon>
    </lineage>
</organism>
<gene>
    <name evidence="9" type="ORF">V2S66_30865</name>
</gene>
<dbReference type="EMBL" id="JAZEWV010000044">
    <property type="protein sequence ID" value="MEE4546351.1"/>
    <property type="molecule type" value="Genomic_DNA"/>
</dbReference>
<dbReference type="InterPro" id="IPR033452">
    <property type="entry name" value="GH30_C"/>
</dbReference>
<keyword evidence="2 7" id="KW-0732">Signal</keyword>
<dbReference type="InterPro" id="IPR013780">
    <property type="entry name" value="Glyco_hydro_b"/>
</dbReference>
<dbReference type="Gene3D" id="2.80.10.50">
    <property type="match status" value="1"/>
</dbReference>
<dbReference type="Pfam" id="PF14200">
    <property type="entry name" value="RicinB_lectin_2"/>
    <property type="match status" value="2"/>
</dbReference>
<dbReference type="InterPro" id="IPR003961">
    <property type="entry name" value="FN3_dom"/>
</dbReference>
<dbReference type="SUPFAM" id="SSF49265">
    <property type="entry name" value="Fibronectin type III"/>
    <property type="match status" value="1"/>
</dbReference>
<dbReference type="RefSeq" id="WP_330800051.1">
    <property type="nucleotide sequence ID" value="NZ_JAZEWV010000044.1"/>
</dbReference>
<dbReference type="CDD" id="cd00161">
    <property type="entry name" value="beta-trefoil_Ricin-like"/>
    <property type="match status" value="1"/>
</dbReference>
<feature type="signal peptide" evidence="7">
    <location>
        <begin position="1"/>
        <end position="43"/>
    </location>
</feature>
<comment type="caution">
    <text evidence="9">The sequence shown here is derived from an EMBL/GenBank/DDBJ whole genome shotgun (WGS) entry which is preliminary data.</text>
</comment>
<evidence type="ECO:0000256" key="4">
    <source>
        <dbReference type="ARBA" id="ARBA00023295"/>
    </source>
</evidence>
<dbReference type="PROSITE" id="PS50853">
    <property type="entry name" value="FN3"/>
    <property type="match status" value="1"/>
</dbReference>
<dbReference type="Proteomes" id="UP001344658">
    <property type="component" value="Unassembled WGS sequence"/>
</dbReference>
<evidence type="ECO:0000256" key="2">
    <source>
        <dbReference type="ARBA" id="ARBA00022729"/>
    </source>
</evidence>
<accession>A0ABU7PKJ0</accession>
<dbReference type="SMART" id="SM00458">
    <property type="entry name" value="RICIN"/>
    <property type="match status" value="1"/>
</dbReference>
<proteinExistence type="inferred from homology"/>
<evidence type="ECO:0000256" key="5">
    <source>
        <dbReference type="ARBA" id="ARBA00023326"/>
    </source>
</evidence>
<dbReference type="Gene3D" id="2.60.40.10">
    <property type="entry name" value="Immunoglobulins"/>
    <property type="match status" value="1"/>
</dbReference>
<evidence type="ECO:0000256" key="1">
    <source>
        <dbReference type="ARBA" id="ARBA00005382"/>
    </source>
</evidence>
<dbReference type="Pfam" id="PF02055">
    <property type="entry name" value="Glyco_hydro_30"/>
    <property type="match status" value="1"/>
</dbReference>
<dbReference type="CDD" id="cd00063">
    <property type="entry name" value="FN3"/>
    <property type="match status" value="1"/>
</dbReference>
<feature type="chain" id="PRO_5046945503" evidence="7">
    <location>
        <begin position="44"/>
        <end position="761"/>
    </location>
</feature>
<keyword evidence="5" id="KW-0119">Carbohydrate metabolism</keyword>